<evidence type="ECO:0000313" key="1">
    <source>
        <dbReference type="EMBL" id="CAG8667707.1"/>
    </source>
</evidence>
<gene>
    <name evidence="1" type="ORF">DEBURN_LOCUS11988</name>
</gene>
<evidence type="ECO:0000313" key="2">
    <source>
        <dbReference type="Proteomes" id="UP000789706"/>
    </source>
</evidence>
<dbReference type="AlphaFoldDB" id="A0A9N9E7N9"/>
<organism evidence="1 2">
    <name type="scientific">Diversispora eburnea</name>
    <dbReference type="NCBI Taxonomy" id="1213867"/>
    <lineage>
        <taxon>Eukaryota</taxon>
        <taxon>Fungi</taxon>
        <taxon>Fungi incertae sedis</taxon>
        <taxon>Mucoromycota</taxon>
        <taxon>Glomeromycotina</taxon>
        <taxon>Glomeromycetes</taxon>
        <taxon>Diversisporales</taxon>
        <taxon>Diversisporaceae</taxon>
        <taxon>Diversispora</taxon>
    </lineage>
</organism>
<dbReference type="Proteomes" id="UP000789706">
    <property type="component" value="Unassembled WGS sequence"/>
</dbReference>
<sequence>MTRPSKNTQGRRTNLKKANAALYSARQKASNEPFEIINLPLSSDSDDENNETNLAEELISCEVSELDNKNTALELFNRLFKQAKTYGRPAIYTGLAPRTIRQKKQHLREAAI</sequence>
<proteinExistence type="predicted"/>
<name>A0A9N9E7N9_9GLOM</name>
<keyword evidence="2" id="KW-1185">Reference proteome</keyword>
<dbReference type="OrthoDB" id="2487891at2759"/>
<protein>
    <submittedName>
        <fullName evidence="1">10776_t:CDS:1</fullName>
    </submittedName>
</protein>
<comment type="caution">
    <text evidence="1">The sequence shown here is derived from an EMBL/GenBank/DDBJ whole genome shotgun (WGS) entry which is preliminary data.</text>
</comment>
<accession>A0A9N9E7N9</accession>
<reference evidence="1" key="1">
    <citation type="submission" date="2021-06" db="EMBL/GenBank/DDBJ databases">
        <authorList>
            <person name="Kallberg Y."/>
            <person name="Tangrot J."/>
            <person name="Rosling A."/>
        </authorList>
    </citation>
    <scope>NUCLEOTIDE SEQUENCE</scope>
    <source>
        <strain evidence="1">AZ414A</strain>
    </source>
</reference>
<feature type="non-terminal residue" evidence="1">
    <location>
        <position position="112"/>
    </location>
</feature>
<dbReference type="EMBL" id="CAJVPK010009632">
    <property type="protein sequence ID" value="CAG8667707.1"/>
    <property type="molecule type" value="Genomic_DNA"/>
</dbReference>